<dbReference type="InterPro" id="IPR003591">
    <property type="entry name" value="Leu-rich_rpt_typical-subtyp"/>
</dbReference>
<evidence type="ECO:0000313" key="16">
    <source>
        <dbReference type="RefSeq" id="XP_012682062.2"/>
    </source>
</evidence>
<keyword evidence="5" id="KW-0812">Transmembrane</keyword>
<dbReference type="PROSITE" id="PS51450">
    <property type="entry name" value="LRR"/>
    <property type="match status" value="3"/>
</dbReference>
<dbReference type="SMART" id="SM00082">
    <property type="entry name" value="LRRCT"/>
    <property type="match status" value="1"/>
</dbReference>
<dbReference type="GO" id="GO:0038023">
    <property type="term" value="F:signaling receptor activity"/>
    <property type="evidence" value="ECO:0007669"/>
    <property type="project" value="TreeGrafter"/>
</dbReference>
<dbReference type="GO" id="GO:0002224">
    <property type="term" value="P:toll-like receptor signaling pathway"/>
    <property type="evidence" value="ECO:0007669"/>
    <property type="project" value="TreeGrafter"/>
</dbReference>
<evidence type="ECO:0000256" key="11">
    <source>
        <dbReference type="ARBA" id="ARBA00023180"/>
    </source>
</evidence>
<keyword evidence="10" id="KW-0472">Membrane</keyword>
<evidence type="ECO:0000256" key="6">
    <source>
        <dbReference type="ARBA" id="ARBA00022729"/>
    </source>
</evidence>
<dbReference type="SUPFAM" id="SSF52058">
    <property type="entry name" value="L domain-like"/>
    <property type="match status" value="2"/>
</dbReference>
<evidence type="ECO:0000313" key="15">
    <source>
        <dbReference type="Proteomes" id="UP000515152"/>
    </source>
</evidence>
<keyword evidence="9" id="KW-1133">Transmembrane helix</keyword>
<keyword evidence="8" id="KW-0391">Immunity</keyword>
<keyword evidence="4" id="KW-0433">Leucine-rich repeat</keyword>
<dbReference type="Proteomes" id="UP000515152">
    <property type="component" value="Chromosome 15"/>
</dbReference>
<comment type="similarity">
    <text evidence="2">Belongs to the Toll-like receptor family.</text>
</comment>
<keyword evidence="3" id="KW-0399">Innate immunity</keyword>
<dbReference type="GeneID" id="105899424"/>
<dbReference type="PANTHER" id="PTHR24365">
    <property type="entry name" value="TOLL-LIKE RECEPTOR"/>
    <property type="match status" value="1"/>
</dbReference>
<evidence type="ECO:0000256" key="3">
    <source>
        <dbReference type="ARBA" id="ARBA00022588"/>
    </source>
</evidence>
<comment type="subcellular location">
    <subcellularLocation>
        <location evidence="1">Membrane</location>
        <topology evidence="1">Single-pass membrane protein</topology>
    </subcellularLocation>
</comment>
<evidence type="ECO:0000256" key="8">
    <source>
        <dbReference type="ARBA" id="ARBA00022859"/>
    </source>
</evidence>
<evidence type="ECO:0000256" key="10">
    <source>
        <dbReference type="ARBA" id="ARBA00023136"/>
    </source>
</evidence>
<gene>
    <name evidence="16" type="primary">LOC105899424</name>
</gene>
<dbReference type="SMART" id="SM00369">
    <property type="entry name" value="LRR_TYP"/>
    <property type="match status" value="11"/>
</dbReference>
<feature type="domain" description="LRRCT" evidence="14">
    <location>
        <begin position="594"/>
        <end position="648"/>
    </location>
</feature>
<proteinExistence type="inferred from homology"/>
<reference evidence="16" key="1">
    <citation type="submission" date="2025-08" db="UniProtKB">
        <authorList>
            <consortium name="RefSeq"/>
        </authorList>
    </citation>
    <scope>IDENTIFICATION</scope>
</reference>
<evidence type="ECO:0000259" key="14">
    <source>
        <dbReference type="SMART" id="SM00082"/>
    </source>
</evidence>
<dbReference type="FunFam" id="3.80.10.10:FF:000592">
    <property type="entry name" value="Toll-like receptor 5"/>
    <property type="match status" value="1"/>
</dbReference>
<organism evidence="15 16">
    <name type="scientific">Clupea harengus</name>
    <name type="common">Atlantic herring</name>
    <dbReference type="NCBI Taxonomy" id="7950"/>
    <lineage>
        <taxon>Eukaryota</taxon>
        <taxon>Metazoa</taxon>
        <taxon>Chordata</taxon>
        <taxon>Craniata</taxon>
        <taxon>Vertebrata</taxon>
        <taxon>Euteleostomi</taxon>
        <taxon>Actinopterygii</taxon>
        <taxon>Neopterygii</taxon>
        <taxon>Teleostei</taxon>
        <taxon>Clupei</taxon>
        <taxon>Clupeiformes</taxon>
        <taxon>Clupeoidei</taxon>
        <taxon>Clupeidae</taxon>
        <taxon>Clupea</taxon>
    </lineage>
</organism>
<evidence type="ECO:0000256" key="4">
    <source>
        <dbReference type="ARBA" id="ARBA00022614"/>
    </source>
</evidence>
<protein>
    <submittedName>
        <fullName evidence="16">Toll-like receptor 5</fullName>
    </submittedName>
</protein>
<dbReference type="Pfam" id="PF00560">
    <property type="entry name" value="LRR_1"/>
    <property type="match status" value="1"/>
</dbReference>
<dbReference type="RefSeq" id="XP_012682062.2">
    <property type="nucleotide sequence ID" value="XM_012826608.3"/>
</dbReference>
<dbReference type="Gene3D" id="3.80.10.10">
    <property type="entry name" value="Ribonuclease Inhibitor"/>
    <property type="match status" value="3"/>
</dbReference>
<dbReference type="InterPro" id="IPR032675">
    <property type="entry name" value="LRR_dom_sf"/>
</dbReference>
<accession>A0A6P3VV92</accession>
<feature type="signal peptide" evidence="13">
    <location>
        <begin position="1"/>
        <end position="26"/>
    </location>
</feature>
<keyword evidence="7" id="KW-0677">Repeat</keyword>
<dbReference type="InterPro" id="IPR001611">
    <property type="entry name" value="Leu-rich_rpt"/>
</dbReference>
<dbReference type="GO" id="GO:0005886">
    <property type="term" value="C:plasma membrane"/>
    <property type="evidence" value="ECO:0007669"/>
    <property type="project" value="TreeGrafter"/>
</dbReference>
<evidence type="ECO:0000256" key="9">
    <source>
        <dbReference type="ARBA" id="ARBA00022989"/>
    </source>
</evidence>
<evidence type="ECO:0000256" key="5">
    <source>
        <dbReference type="ARBA" id="ARBA00022692"/>
    </source>
</evidence>
<keyword evidence="6 13" id="KW-0732">Signal</keyword>
<sequence>MITKRSTALSSLGGFICLLMANCTQQCIIQGHWAFCSGSSLEQVPPLPPNITHVDLSLNRIRQLSEDSFKGLESLVHLDLGSQWPIGLVIKNNAFRRLSNLTFLHLGDNRAMRLETDAFQGLSNLQTLILLHSDLDESILSGSYLQPLVSLQKLDLFGNKLKQFKPAMFFRNMTDLSVLDLSINQAKSICETDLAAFQGKHFRLLSLSSVHLADMNPSGFNWKNCGNPFKNMSFKTLDISLNGLSADKAKLFFSAILGTRINHLILSPNIMGSGFGTSNSKDPDRLTFDPLKSSGIQTINLSRNYINVVKSSVFTSLADLESITMASNKINRIETNAFLGLTNLQKLNLSRNLIGEIYFNTFMHLSNLTTLDLSHNHIGVLQYGALFGLSNLLFLNLTGNSLSSVHNLSPLPSLLELHLDDNKIASVRGLQAAASSATTISLNRNRLSNMEDLYIILANFPNITKISVGDNLISFCSHSSKISIPSKNRVKELHLQNNALQLIWGRGQCLDLFDNLSELSFLSLRSNLLESLPDGLFKGLSSLYILDLSLNSLTHLPQDVFPATLRRLDLSYNFLTSPDPGLFRSLSVVDLKKNRFFCDCNLRAFQSWAKQTNGTLLTPVSQLHCVFPKERRGVAIAEFTADLCDRCQCNCP</sequence>
<name>A0A6P3VV92_CLUHA</name>
<evidence type="ECO:0000256" key="1">
    <source>
        <dbReference type="ARBA" id="ARBA00004167"/>
    </source>
</evidence>
<evidence type="ECO:0000256" key="7">
    <source>
        <dbReference type="ARBA" id="ARBA00022737"/>
    </source>
</evidence>
<dbReference type="SMART" id="SM00365">
    <property type="entry name" value="LRR_SD22"/>
    <property type="match status" value="8"/>
</dbReference>
<dbReference type="OrthoDB" id="6160824at2759"/>
<feature type="chain" id="PRO_5028309375" evidence="13">
    <location>
        <begin position="27"/>
        <end position="652"/>
    </location>
</feature>
<evidence type="ECO:0000256" key="12">
    <source>
        <dbReference type="ARBA" id="ARBA00023198"/>
    </source>
</evidence>
<keyword evidence="11" id="KW-0325">Glycoprotein</keyword>
<dbReference type="Pfam" id="PF13855">
    <property type="entry name" value="LRR_8"/>
    <property type="match status" value="4"/>
</dbReference>
<evidence type="ECO:0000256" key="2">
    <source>
        <dbReference type="ARBA" id="ARBA00009634"/>
    </source>
</evidence>
<dbReference type="KEGG" id="char:105899424"/>
<dbReference type="FunFam" id="3.80.10.10:FF:000306">
    <property type="entry name" value="Toll-like receptor 5"/>
    <property type="match status" value="1"/>
</dbReference>
<dbReference type="AlphaFoldDB" id="A0A6P3VV92"/>
<dbReference type="GO" id="GO:0045087">
    <property type="term" value="P:innate immune response"/>
    <property type="evidence" value="ECO:0007669"/>
    <property type="project" value="UniProtKB-KW"/>
</dbReference>
<keyword evidence="15" id="KW-1185">Reference proteome</keyword>
<dbReference type="PANTHER" id="PTHR24365:SF525">
    <property type="entry name" value="TOLL-LIKE RECEPTOR 5"/>
    <property type="match status" value="1"/>
</dbReference>
<evidence type="ECO:0000256" key="13">
    <source>
        <dbReference type="SAM" id="SignalP"/>
    </source>
</evidence>
<dbReference type="GO" id="GO:0006954">
    <property type="term" value="P:inflammatory response"/>
    <property type="evidence" value="ECO:0007669"/>
    <property type="project" value="UniProtKB-KW"/>
</dbReference>
<keyword evidence="12" id="KW-0395">Inflammatory response</keyword>
<dbReference type="InterPro" id="IPR000483">
    <property type="entry name" value="Cys-rich_flank_reg_C"/>
</dbReference>